<comment type="caution">
    <text evidence="2">The sequence shown here is derived from an EMBL/GenBank/DDBJ whole genome shotgun (WGS) entry which is preliminary data.</text>
</comment>
<evidence type="ECO:0000313" key="3">
    <source>
        <dbReference type="Proteomes" id="UP001396334"/>
    </source>
</evidence>
<evidence type="ECO:0000256" key="1">
    <source>
        <dbReference type="SAM" id="MobiDB-lite"/>
    </source>
</evidence>
<organism evidence="2 3">
    <name type="scientific">Hibiscus sabdariffa</name>
    <name type="common">roselle</name>
    <dbReference type="NCBI Taxonomy" id="183260"/>
    <lineage>
        <taxon>Eukaryota</taxon>
        <taxon>Viridiplantae</taxon>
        <taxon>Streptophyta</taxon>
        <taxon>Embryophyta</taxon>
        <taxon>Tracheophyta</taxon>
        <taxon>Spermatophyta</taxon>
        <taxon>Magnoliopsida</taxon>
        <taxon>eudicotyledons</taxon>
        <taxon>Gunneridae</taxon>
        <taxon>Pentapetalae</taxon>
        <taxon>rosids</taxon>
        <taxon>malvids</taxon>
        <taxon>Malvales</taxon>
        <taxon>Malvaceae</taxon>
        <taxon>Malvoideae</taxon>
        <taxon>Hibiscus</taxon>
    </lineage>
</organism>
<gene>
    <name evidence="2" type="ORF">V6N11_056819</name>
</gene>
<feature type="compositionally biased region" description="Acidic residues" evidence="1">
    <location>
        <begin position="106"/>
        <end position="135"/>
    </location>
</feature>
<accession>A0ABR2T5S6</accession>
<dbReference type="Proteomes" id="UP001396334">
    <property type="component" value="Unassembled WGS sequence"/>
</dbReference>
<evidence type="ECO:0000313" key="2">
    <source>
        <dbReference type="EMBL" id="KAK9032559.1"/>
    </source>
</evidence>
<reference evidence="2 3" key="1">
    <citation type="journal article" date="2024" name="G3 (Bethesda)">
        <title>Genome assembly of Hibiscus sabdariffa L. provides insights into metabolisms of medicinal natural products.</title>
        <authorList>
            <person name="Kim T."/>
        </authorList>
    </citation>
    <scope>NUCLEOTIDE SEQUENCE [LARGE SCALE GENOMIC DNA]</scope>
    <source>
        <strain evidence="2">TK-2024</strain>
        <tissue evidence="2">Old leaves</tissue>
    </source>
</reference>
<protein>
    <submittedName>
        <fullName evidence="2">Uncharacterized protein</fullName>
    </submittedName>
</protein>
<dbReference type="EMBL" id="JBBPBN010000009">
    <property type="protein sequence ID" value="KAK9032559.1"/>
    <property type="molecule type" value="Genomic_DNA"/>
</dbReference>
<sequence>MGHFYGKSHVKVAGCICCLQQKLYESMSRVFQFYRSKAMLLCSLPMVKFGHGLARNLESLSRIKLSQLTVSVTHFWRGHMSAVTVHDFTAANQLKFGKKSKFNLSDGEEDEFDAPDLPERDDFEDEMLSDDDNEADEKRPAILKQLNAQGAQSMSEGGLVEGEENRQIQMLFHLQSKTFD</sequence>
<feature type="region of interest" description="Disordered" evidence="1">
    <location>
        <begin position="105"/>
        <end position="140"/>
    </location>
</feature>
<proteinExistence type="predicted"/>
<name>A0ABR2T5S6_9ROSI</name>
<keyword evidence="3" id="KW-1185">Reference proteome</keyword>